<dbReference type="OrthoDB" id="9812484at2"/>
<dbReference type="Gene3D" id="1.10.357.10">
    <property type="entry name" value="Tetracycline Repressor, domain 2"/>
    <property type="match status" value="1"/>
</dbReference>
<dbReference type="SUPFAM" id="SSF48498">
    <property type="entry name" value="Tetracyclin repressor-like, C-terminal domain"/>
    <property type="match status" value="1"/>
</dbReference>
<dbReference type="InterPro" id="IPR009057">
    <property type="entry name" value="Homeodomain-like_sf"/>
</dbReference>
<keyword evidence="1" id="KW-0805">Transcription regulation</keyword>
<keyword evidence="2 4" id="KW-0238">DNA-binding</keyword>
<dbReference type="Pfam" id="PF00440">
    <property type="entry name" value="TetR_N"/>
    <property type="match status" value="1"/>
</dbReference>
<evidence type="ECO:0000313" key="6">
    <source>
        <dbReference type="EMBL" id="VBB09645.1"/>
    </source>
</evidence>
<dbReference type="PANTHER" id="PTHR47506">
    <property type="entry name" value="TRANSCRIPTIONAL REGULATORY PROTEIN"/>
    <property type="match status" value="1"/>
</dbReference>
<protein>
    <submittedName>
        <fullName evidence="6">Tetr bacterial regulatory protein hth signature</fullName>
    </submittedName>
</protein>
<dbReference type="Proteomes" id="UP000277811">
    <property type="component" value="Unassembled WGS sequence"/>
</dbReference>
<dbReference type="GO" id="GO:0003677">
    <property type="term" value="F:DNA binding"/>
    <property type="evidence" value="ECO:0007669"/>
    <property type="project" value="UniProtKB-UniRule"/>
</dbReference>
<evidence type="ECO:0000256" key="1">
    <source>
        <dbReference type="ARBA" id="ARBA00023015"/>
    </source>
</evidence>
<evidence type="ECO:0000259" key="5">
    <source>
        <dbReference type="PROSITE" id="PS50977"/>
    </source>
</evidence>
<dbReference type="PROSITE" id="PS01081">
    <property type="entry name" value="HTH_TETR_1"/>
    <property type="match status" value="1"/>
</dbReference>
<feature type="DNA-binding region" description="H-T-H motif" evidence="4">
    <location>
        <begin position="23"/>
        <end position="42"/>
    </location>
</feature>
<dbReference type="PANTHER" id="PTHR47506:SF1">
    <property type="entry name" value="HTH-TYPE TRANSCRIPTIONAL REGULATOR YJDC"/>
    <property type="match status" value="1"/>
</dbReference>
<evidence type="ECO:0000313" key="7">
    <source>
        <dbReference type="Proteomes" id="UP000277811"/>
    </source>
</evidence>
<gene>
    <name evidence="6" type="ORF">LUCI_4943</name>
</gene>
<dbReference type="PRINTS" id="PR00455">
    <property type="entry name" value="HTHTETR"/>
</dbReference>
<dbReference type="SUPFAM" id="SSF46689">
    <property type="entry name" value="Homeodomain-like"/>
    <property type="match status" value="1"/>
</dbReference>
<evidence type="ECO:0000256" key="2">
    <source>
        <dbReference type="ARBA" id="ARBA00023125"/>
    </source>
</evidence>
<organism evidence="6 7">
    <name type="scientific">Lucifera butyrica</name>
    <dbReference type="NCBI Taxonomy" id="1351585"/>
    <lineage>
        <taxon>Bacteria</taxon>
        <taxon>Bacillati</taxon>
        <taxon>Bacillota</taxon>
        <taxon>Negativicutes</taxon>
        <taxon>Veillonellales</taxon>
        <taxon>Veillonellaceae</taxon>
        <taxon>Lucifera</taxon>
    </lineage>
</organism>
<dbReference type="InterPro" id="IPR023772">
    <property type="entry name" value="DNA-bd_HTH_TetR-type_CS"/>
</dbReference>
<dbReference type="RefSeq" id="WP_122630422.1">
    <property type="nucleotide sequence ID" value="NZ_UPPP01000133.1"/>
</dbReference>
<keyword evidence="7" id="KW-1185">Reference proteome</keyword>
<evidence type="ECO:0000256" key="3">
    <source>
        <dbReference type="ARBA" id="ARBA00023163"/>
    </source>
</evidence>
<dbReference type="EMBL" id="UPPP01000133">
    <property type="protein sequence ID" value="VBB09645.1"/>
    <property type="molecule type" value="Genomic_DNA"/>
</dbReference>
<dbReference type="AlphaFoldDB" id="A0A498RF58"/>
<keyword evidence="3" id="KW-0804">Transcription</keyword>
<dbReference type="InterPro" id="IPR036271">
    <property type="entry name" value="Tet_transcr_reg_TetR-rel_C_sf"/>
</dbReference>
<reference evidence="6 7" key="1">
    <citation type="submission" date="2018-06" db="EMBL/GenBank/DDBJ databases">
        <authorList>
            <person name="Strepis N."/>
        </authorList>
    </citation>
    <scope>NUCLEOTIDE SEQUENCE [LARGE SCALE GENOMIC DNA]</scope>
    <source>
        <strain evidence="6">LUCI</strain>
    </source>
</reference>
<proteinExistence type="predicted"/>
<dbReference type="PROSITE" id="PS50977">
    <property type="entry name" value="HTH_TETR_2"/>
    <property type="match status" value="1"/>
</dbReference>
<dbReference type="InterPro" id="IPR001647">
    <property type="entry name" value="HTH_TetR"/>
</dbReference>
<evidence type="ECO:0000256" key="4">
    <source>
        <dbReference type="PROSITE-ProRule" id="PRU00335"/>
    </source>
</evidence>
<name>A0A498RF58_9FIRM</name>
<sequence>MTKENITIAALRLFLLRGYKYVSLVDIAGEAGITKGGIYHYFGSKEEVLCTALHYLFDRFEAKYQELFSCSQGVREILDTVIAEREMERYTYQLLGIRKGDYRLNFAGLILEVIQNFPEIQGRIDRNHALFCQAIETKLKQAMEQGEIRSDLDSHALAILILTMLNGQNSLGEQLNTPLLRKQMMDNLWQLLDRK</sequence>
<accession>A0A498RF58</accession>
<feature type="domain" description="HTH tetR-type" evidence="5">
    <location>
        <begin position="1"/>
        <end position="60"/>
    </location>
</feature>